<proteinExistence type="predicted"/>
<dbReference type="PROSITE" id="PS51257">
    <property type="entry name" value="PROKAR_LIPOPROTEIN"/>
    <property type="match status" value="1"/>
</dbReference>
<dbReference type="GeneID" id="81364915"/>
<name>A0A9W9WC39_9EURO</name>
<reference evidence="1" key="1">
    <citation type="submission" date="2022-12" db="EMBL/GenBank/DDBJ databases">
        <authorList>
            <person name="Petersen C."/>
        </authorList>
    </citation>
    <scope>NUCLEOTIDE SEQUENCE</scope>
    <source>
        <strain evidence="1">IBT 29677</strain>
    </source>
</reference>
<dbReference type="Proteomes" id="UP001147747">
    <property type="component" value="Unassembled WGS sequence"/>
</dbReference>
<accession>A0A9W9WC39</accession>
<evidence type="ECO:0000313" key="1">
    <source>
        <dbReference type="EMBL" id="KAJ5414671.1"/>
    </source>
</evidence>
<dbReference type="EMBL" id="JAPZBU010000003">
    <property type="protein sequence ID" value="KAJ5414671.1"/>
    <property type="molecule type" value="Genomic_DNA"/>
</dbReference>
<dbReference type="RefSeq" id="XP_056494517.1">
    <property type="nucleotide sequence ID" value="XM_056625935.1"/>
</dbReference>
<keyword evidence="2" id="KW-1185">Reference proteome</keyword>
<reference evidence="1" key="2">
    <citation type="journal article" date="2023" name="IMA Fungus">
        <title>Comparative genomic study of the Penicillium genus elucidates a diverse pangenome and 15 lateral gene transfer events.</title>
        <authorList>
            <person name="Petersen C."/>
            <person name="Sorensen T."/>
            <person name="Nielsen M.R."/>
            <person name="Sondergaard T.E."/>
            <person name="Sorensen J.L."/>
            <person name="Fitzpatrick D.A."/>
            <person name="Frisvad J.C."/>
            <person name="Nielsen K.L."/>
        </authorList>
    </citation>
    <scope>NUCLEOTIDE SEQUENCE</scope>
    <source>
        <strain evidence="1">IBT 29677</strain>
    </source>
</reference>
<sequence>MALIGREFLVGRTLSSVISSTATPTVTTAPAITACSLVNQDATTFNDPLGSVVSLSSTIACACNDDWTAGVGTTVGDDKSITYTCQVGTSTTIAVSTAAPSASPIPSQCANGANPDESCFNALDLPDFIMNWWKDNEANCGNYDGFADCWYAKMTPYSPSKCDQLNTDPACTQPLWKDFTGFNDVQNFYVTWCIWNTQGFFLDMYNAVGNAAQPVSNAIGSIVSHFLAWIKALIVGHGLIISRLQPLTLQTTLPAHGNMFSWHSHSD</sequence>
<dbReference type="OrthoDB" id="5345753at2759"/>
<dbReference type="AlphaFoldDB" id="A0A9W9WC39"/>
<comment type="caution">
    <text evidence="1">The sequence shown here is derived from an EMBL/GenBank/DDBJ whole genome shotgun (WGS) entry which is preliminary data.</text>
</comment>
<protein>
    <submittedName>
        <fullName evidence="1">Uncharacterized protein</fullName>
    </submittedName>
</protein>
<evidence type="ECO:0000313" key="2">
    <source>
        <dbReference type="Proteomes" id="UP001147747"/>
    </source>
</evidence>
<gene>
    <name evidence="1" type="ORF">N7509_001298</name>
</gene>
<organism evidence="1 2">
    <name type="scientific">Penicillium cosmopolitanum</name>
    <dbReference type="NCBI Taxonomy" id="1131564"/>
    <lineage>
        <taxon>Eukaryota</taxon>
        <taxon>Fungi</taxon>
        <taxon>Dikarya</taxon>
        <taxon>Ascomycota</taxon>
        <taxon>Pezizomycotina</taxon>
        <taxon>Eurotiomycetes</taxon>
        <taxon>Eurotiomycetidae</taxon>
        <taxon>Eurotiales</taxon>
        <taxon>Aspergillaceae</taxon>
        <taxon>Penicillium</taxon>
    </lineage>
</organism>